<evidence type="ECO:0000256" key="1">
    <source>
        <dbReference type="SAM" id="MobiDB-lite"/>
    </source>
</evidence>
<protein>
    <submittedName>
        <fullName evidence="3">Uncharacterized protein</fullName>
    </submittedName>
</protein>
<accession>A0A1I7YZJ2</accession>
<feature type="region of interest" description="Disordered" evidence="1">
    <location>
        <begin position="1"/>
        <end position="39"/>
    </location>
</feature>
<evidence type="ECO:0000313" key="2">
    <source>
        <dbReference type="Proteomes" id="UP000095287"/>
    </source>
</evidence>
<keyword evidence="2" id="KW-1185">Reference proteome</keyword>
<evidence type="ECO:0000313" key="3">
    <source>
        <dbReference type="WBParaSite" id="L893_g21096.t1"/>
    </source>
</evidence>
<dbReference type="AlphaFoldDB" id="A0A1I7YZJ2"/>
<dbReference type="Proteomes" id="UP000095287">
    <property type="component" value="Unplaced"/>
</dbReference>
<feature type="compositionally biased region" description="Basic and acidic residues" evidence="1">
    <location>
        <begin position="14"/>
        <end position="23"/>
    </location>
</feature>
<name>A0A1I7YZJ2_9BILA</name>
<sequence length="72" mass="8218">MRAAELKPAASTQNKDHLSKPKPDLQTNSSRGPPTYEQDDFASDASCEFQYYKRKWSHLIPILAADLCFFKI</sequence>
<organism evidence="2 3">
    <name type="scientific">Steinernema glaseri</name>
    <dbReference type="NCBI Taxonomy" id="37863"/>
    <lineage>
        <taxon>Eukaryota</taxon>
        <taxon>Metazoa</taxon>
        <taxon>Ecdysozoa</taxon>
        <taxon>Nematoda</taxon>
        <taxon>Chromadorea</taxon>
        <taxon>Rhabditida</taxon>
        <taxon>Tylenchina</taxon>
        <taxon>Panagrolaimomorpha</taxon>
        <taxon>Strongyloidoidea</taxon>
        <taxon>Steinernematidae</taxon>
        <taxon>Steinernema</taxon>
    </lineage>
</organism>
<reference evidence="3" key="1">
    <citation type="submission" date="2016-11" db="UniProtKB">
        <authorList>
            <consortium name="WormBaseParasite"/>
        </authorList>
    </citation>
    <scope>IDENTIFICATION</scope>
</reference>
<proteinExistence type="predicted"/>
<dbReference type="WBParaSite" id="L893_g21096.t1">
    <property type="protein sequence ID" value="L893_g21096.t1"/>
    <property type="gene ID" value="L893_g21096"/>
</dbReference>